<dbReference type="EMBL" id="FOBF01000026">
    <property type="protein sequence ID" value="SEN39266.1"/>
    <property type="molecule type" value="Genomic_DNA"/>
</dbReference>
<organism evidence="1 2">
    <name type="scientific">Nonomuraea pusilla</name>
    <dbReference type="NCBI Taxonomy" id="46177"/>
    <lineage>
        <taxon>Bacteria</taxon>
        <taxon>Bacillati</taxon>
        <taxon>Actinomycetota</taxon>
        <taxon>Actinomycetes</taxon>
        <taxon>Streptosporangiales</taxon>
        <taxon>Streptosporangiaceae</taxon>
        <taxon>Nonomuraea</taxon>
    </lineage>
</organism>
<dbReference type="Proteomes" id="UP000198953">
    <property type="component" value="Unassembled WGS sequence"/>
</dbReference>
<proteinExistence type="predicted"/>
<keyword evidence="2" id="KW-1185">Reference proteome</keyword>
<gene>
    <name evidence="1" type="ORF">SAMN05660976_07432</name>
</gene>
<accession>A0A1H8G5H6</accession>
<sequence>MRLGEHFLACPVCLGEGQVGGDGEPAAAGAERARRPAWEHPAVQAAGLCGFCFSAGEVLTLTGGPPGRPGLRILPCPRGCPRPRTSQT</sequence>
<evidence type="ECO:0000313" key="1">
    <source>
        <dbReference type="EMBL" id="SEN39266.1"/>
    </source>
</evidence>
<reference evidence="1 2" key="1">
    <citation type="submission" date="2016-10" db="EMBL/GenBank/DDBJ databases">
        <authorList>
            <person name="de Groot N.N."/>
        </authorList>
    </citation>
    <scope>NUCLEOTIDE SEQUENCE [LARGE SCALE GENOMIC DNA]</scope>
    <source>
        <strain evidence="1 2">DSM 43357</strain>
    </source>
</reference>
<name>A0A1H8G5H6_9ACTN</name>
<protein>
    <submittedName>
        <fullName evidence="1">Uncharacterized protein</fullName>
    </submittedName>
</protein>
<dbReference type="AlphaFoldDB" id="A0A1H8G5H6"/>
<evidence type="ECO:0000313" key="2">
    <source>
        <dbReference type="Proteomes" id="UP000198953"/>
    </source>
</evidence>